<evidence type="ECO:0000313" key="3">
    <source>
        <dbReference type="Proteomes" id="UP000030832"/>
    </source>
</evidence>
<feature type="transmembrane region" description="Helical" evidence="1">
    <location>
        <begin position="146"/>
        <end position="167"/>
    </location>
</feature>
<evidence type="ECO:0000256" key="1">
    <source>
        <dbReference type="SAM" id="Phobius"/>
    </source>
</evidence>
<dbReference type="STRING" id="333138.LQ50_00560"/>
<gene>
    <name evidence="2" type="ORF">LQ50_00560</name>
</gene>
<keyword evidence="3" id="KW-1185">Reference proteome</keyword>
<dbReference type="AlphaFoldDB" id="A0A0B0IP41"/>
<feature type="transmembrane region" description="Helical" evidence="1">
    <location>
        <begin position="96"/>
        <end position="114"/>
    </location>
</feature>
<evidence type="ECO:0000313" key="2">
    <source>
        <dbReference type="EMBL" id="KHF41824.1"/>
    </source>
</evidence>
<keyword evidence="1" id="KW-1133">Transmembrane helix</keyword>
<feature type="transmembrane region" description="Helical" evidence="1">
    <location>
        <begin position="6"/>
        <end position="24"/>
    </location>
</feature>
<dbReference type="OrthoDB" id="2877576at2"/>
<comment type="caution">
    <text evidence="2">The sequence shown here is derived from an EMBL/GenBank/DDBJ whole genome shotgun (WGS) entry which is preliminary data.</text>
</comment>
<dbReference type="RefSeq" id="WP_034624948.1">
    <property type="nucleotide sequence ID" value="NZ_JRJU01000001.1"/>
</dbReference>
<organism evidence="2 3">
    <name type="scientific">Halalkalibacter okhensis</name>
    <dbReference type="NCBI Taxonomy" id="333138"/>
    <lineage>
        <taxon>Bacteria</taxon>
        <taxon>Bacillati</taxon>
        <taxon>Bacillota</taxon>
        <taxon>Bacilli</taxon>
        <taxon>Bacillales</taxon>
        <taxon>Bacillaceae</taxon>
        <taxon>Halalkalibacter</taxon>
    </lineage>
</organism>
<proteinExistence type="predicted"/>
<reference evidence="2 3" key="1">
    <citation type="submission" date="2014-09" db="EMBL/GenBank/DDBJ databases">
        <title>Genome sequencing and annotation of Bacillus Okhensis strain Kh10-101T.</title>
        <authorList>
            <person name="Prakash J.S."/>
        </authorList>
    </citation>
    <scope>NUCLEOTIDE SEQUENCE [LARGE SCALE GENOMIC DNA]</scope>
    <source>
        <strain evidence="3">Kh10-101T</strain>
    </source>
</reference>
<protein>
    <submittedName>
        <fullName evidence="2">Uncharacterized protein</fullName>
    </submittedName>
</protein>
<keyword evidence="1" id="KW-0812">Transmembrane</keyword>
<dbReference type="eggNOG" id="ENOG5031THX">
    <property type="taxonomic scope" value="Bacteria"/>
</dbReference>
<sequence length="170" mass="19587">MWFIIIIMIFVFTIGLTIGGLLTAPRDPIRPIHFLLFSLFFLFLCYIGMIAGMLITGWVGVRIIEILLSILSLLFIVACFSRFHPTLGFFHPEDKVLLLLLTILFFLMGMEWGLLEFRTFFTIAASFLFTAALGIGVFVQMQIRQAFWRYSFISFTPLVWLLFVAVVKLL</sequence>
<accession>A0A0B0IP41</accession>
<feature type="transmembrane region" description="Helical" evidence="1">
    <location>
        <begin position="120"/>
        <end position="139"/>
    </location>
</feature>
<dbReference type="EMBL" id="JRJU01000001">
    <property type="protein sequence ID" value="KHF41824.1"/>
    <property type="molecule type" value="Genomic_DNA"/>
</dbReference>
<feature type="transmembrane region" description="Helical" evidence="1">
    <location>
        <begin position="36"/>
        <end position="60"/>
    </location>
</feature>
<name>A0A0B0IP41_9BACI</name>
<keyword evidence="1" id="KW-0472">Membrane</keyword>
<feature type="transmembrane region" description="Helical" evidence="1">
    <location>
        <begin position="66"/>
        <end position="84"/>
    </location>
</feature>
<dbReference type="Proteomes" id="UP000030832">
    <property type="component" value="Unassembled WGS sequence"/>
</dbReference>